<dbReference type="InterPro" id="IPR016410">
    <property type="entry name" value="Phage_imm"/>
</dbReference>
<evidence type="ECO:0008006" key="4">
    <source>
        <dbReference type="Google" id="ProtNLM"/>
    </source>
</evidence>
<protein>
    <recommendedName>
        <fullName evidence="4">Superinfection immunity protein</fullName>
    </recommendedName>
</protein>
<proteinExistence type="predicted"/>
<gene>
    <name evidence="2" type="ORF">A6M23_09750</name>
</gene>
<evidence type="ECO:0000256" key="1">
    <source>
        <dbReference type="SAM" id="Phobius"/>
    </source>
</evidence>
<feature type="transmembrane region" description="Helical" evidence="1">
    <location>
        <begin position="32"/>
        <end position="57"/>
    </location>
</feature>
<dbReference type="EMBL" id="LWRY01000109">
    <property type="protein sequence ID" value="OCX72516.1"/>
    <property type="molecule type" value="Genomic_DNA"/>
</dbReference>
<dbReference type="GeneID" id="60696773"/>
<keyword evidence="1" id="KW-0812">Transmembrane</keyword>
<keyword evidence="3" id="KW-1185">Reference proteome</keyword>
<dbReference type="AlphaFoldDB" id="A0A1C2J5I8"/>
<keyword evidence="1" id="KW-1133">Transmembrane helix</keyword>
<name>A0A1C2J5I8_ACITH</name>
<accession>A0A1C2J5I8</accession>
<keyword evidence="1" id="KW-0472">Membrane</keyword>
<sequence>MTTLFIIVLLIFVVIIYFLPTIIAIRRKKNNVAAITALNFFLGWLVVGWVVALVWALSVDAQPQTIIVNNHNGKTD</sequence>
<reference evidence="2" key="1">
    <citation type="journal article" date="2016" name="Int. J. Mol. Sci.">
        <title>Comparative genomics of the extreme acidophile Acidithiobacillus thiooxidans reveals intraspecific divergence and niche adaptation.</title>
        <authorList>
            <person name="Zhang X."/>
            <person name="Feng X."/>
            <person name="Tao J."/>
            <person name="Ma L."/>
            <person name="Xiao Y."/>
            <person name="Liang Y."/>
            <person name="Liu X."/>
            <person name="Yin H."/>
        </authorList>
    </citation>
    <scope>NUCLEOTIDE SEQUENCE [LARGE SCALE GENOMIC DNA]</scope>
    <source>
        <strain evidence="2">DXS-W</strain>
    </source>
</reference>
<evidence type="ECO:0000313" key="3">
    <source>
        <dbReference type="Proteomes" id="UP000095008"/>
    </source>
</evidence>
<feature type="transmembrane region" description="Helical" evidence="1">
    <location>
        <begin position="6"/>
        <end position="25"/>
    </location>
</feature>
<dbReference type="Pfam" id="PF14373">
    <property type="entry name" value="Imm_superinfect"/>
    <property type="match status" value="1"/>
</dbReference>
<comment type="caution">
    <text evidence="2">The sequence shown here is derived from an EMBL/GenBank/DDBJ whole genome shotgun (WGS) entry which is preliminary data.</text>
</comment>
<evidence type="ECO:0000313" key="2">
    <source>
        <dbReference type="EMBL" id="OCX72516.1"/>
    </source>
</evidence>
<dbReference type="RefSeq" id="WP_031572978.1">
    <property type="nucleotide sequence ID" value="NZ_JABBDW010000008.1"/>
</dbReference>
<dbReference type="Proteomes" id="UP000095008">
    <property type="component" value="Unassembled WGS sequence"/>
</dbReference>
<organism evidence="2 3">
    <name type="scientific">Acidithiobacillus thiooxidans</name>
    <name type="common">Thiobacillus thiooxidans</name>
    <dbReference type="NCBI Taxonomy" id="930"/>
    <lineage>
        <taxon>Bacteria</taxon>
        <taxon>Pseudomonadati</taxon>
        <taxon>Pseudomonadota</taxon>
        <taxon>Acidithiobacillia</taxon>
        <taxon>Acidithiobacillales</taxon>
        <taxon>Acidithiobacillaceae</taxon>
        <taxon>Acidithiobacillus</taxon>
    </lineage>
</organism>